<protein>
    <recommendedName>
        <fullName evidence="5">MYND-type domain-containing protein</fullName>
    </recommendedName>
</protein>
<gene>
    <name evidence="6" type="ORF">E1B28_003349</name>
</gene>
<dbReference type="GO" id="GO:0008270">
    <property type="term" value="F:zinc ion binding"/>
    <property type="evidence" value="ECO:0007669"/>
    <property type="project" value="UniProtKB-KW"/>
</dbReference>
<dbReference type="RefSeq" id="XP_043002282.1">
    <property type="nucleotide sequence ID" value="XM_043160326.1"/>
</dbReference>
<keyword evidence="2 4" id="KW-0863">Zinc-finger</keyword>
<dbReference type="OrthoDB" id="432970at2759"/>
<feature type="domain" description="MYND-type" evidence="5">
    <location>
        <begin position="10"/>
        <end position="50"/>
    </location>
</feature>
<keyword evidence="3" id="KW-0862">Zinc</keyword>
<sequence>MSIKNEELHCFTCRKTKAFKDLKRCGRCKGPLYCSPDCQKKDWPSHKANCATTSVWYDGYRACQDGSLHEGELELITWECYEPDFGLHLGWGGCFREESEDLKRKFEKQFNGDLKKFFNYRPNAFRWRCCGMSGDQQYGCDHHGAGKKPCTCDFCRMGKPLTDSIYRKVNQARMGLNLRRGPDPRSYNASLAVMSEIGRSMLGLDD</sequence>
<evidence type="ECO:0000256" key="1">
    <source>
        <dbReference type="ARBA" id="ARBA00022723"/>
    </source>
</evidence>
<accession>A0A9P7RL91</accession>
<keyword evidence="1" id="KW-0479">Metal-binding</keyword>
<dbReference type="Gene3D" id="6.10.140.2220">
    <property type="match status" value="1"/>
</dbReference>
<dbReference type="AlphaFoldDB" id="A0A9P7RL91"/>
<name>A0A9P7RL91_9AGAR</name>
<dbReference type="EMBL" id="CM032191">
    <property type="protein sequence ID" value="KAG7085811.1"/>
    <property type="molecule type" value="Genomic_DNA"/>
</dbReference>
<evidence type="ECO:0000256" key="2">
    <source>
        <dbReference type="ARBA" id="ARBA00022771"/>
    </source>
</evidence>
<keyword evidence="7" id="KW-1185">Reference proteome</keyword>
<proteinExistence type="predicted"/>
<organism evidence="6 7">
    <name type="scientific">Marasmius oreades</name>
    <name type="common">fairy-ring Marasmius</name>
    <dbReference type="NCBI Taxonomy" id="181124"/>
    <lineage>
        <taxon>Eukaryota</taxon>
        <taxon>Fungi</taxon>
        <taxon>Dikarya</taxon>
        <taxon>Basidiomycota</taxon>
        <taxon>Agaricomycotina</taxon>
        <taxon>Agaricomycetes</taxon>
        <taxon>Agaricomycetidae</taxon>
        <taxon>Agaricales</taxon>
        <taxon>Marasmiineae</taxon>
        <taxon>Marasmiaceae</taxon>
        <taxon>Marasmius</taxon>
    </lineage>
</organism>
<dbReference type="Proteomes" id="UP001049176">
    <property type="component" value="Chromosome 11"/>
</dbReference>
<evidence type="ECO:0000256" key="4">
    <source>
        <dbReference type="PROSITE-ProRule" id="PRU00134"/>
    </source>
</evidence>
<evidence type="ECO:0000256" key="3">
    <source>
        <dbReference type="ARBA" id="ARBA00022833"/>
    </source>
</evidence>
<comment type="caution">
    <text evidence="6">The sequence shown here is derived from an EMBL/GenBank/DDBJ whole genome shotgun (WGS) entry which is preliminary data.</text>
</comment>
<evidence type="ECO:0000259" key="5">
    <source>
        <dbReference type="PROSITE" id="PS50865"/>
    </source>
</evidence>
<evidence type="ECO:0000313" key="6">
    <source>
        <dbReference type="EMBL" id="KAG7085811.1"/>
    </source>
</evidence>
<evidence type="ECO:0000313" key="7">
    <source>
        <dbReference type="Proteomes" id="UP001049176"/>
    </source>
</evidence>
<dbReference type="Pfam" id="PF01753">
    <property type="entry name" value="zf-MYND"/>
    <property type="match status" value="1"/>
</dbReference>
<dbReference type="PROSITE" id="PS50865">
    <property type="entry name" value="ZF_MYND_2"/>
    <property type="match status" value="1"/>
</dbReference>
<dbReference type="KEGG" id="more:E1B28_003349"/>
<dbReference type="SUPFAM" id="SSF144232">
    <property type="entry name" value="HIT/MYND zinc finger-like"/>
    <property type="match status" value="1"/>
</dbReference>
<reference evidence="6" key="1">
    <citation type="journal article" date="2021" name="Genome Biol. Evol.">
        <title>The assembled and annotated genome of the fairy-ring fungus Marasmius oreades.</title>
        <authorList>
            <person name="Hiltunen M."/>
            <person name="Ament-Velasquez S.L."/>
            <person name="Johannesson H."/>
        </authorList>
    </citation>
    <scope>NUCLEOTIDE SEQUENCE</scope>
    <source>
        <strain evidence="6">03SP1</strain>
    </source>
</reference>
<dbReference type="InterPro" id="IPR002893">
    <property type="entry name" value="Znf_MYND"/>
</dbReference>
<dbReference type="GeneID" id="66072425"/>